<feature type="domain" description="RNA polymerase sigma-70 region 2" evidence="2">
    <location>
        <begin position="20"/>
        <end position="81"/>
    </location>
</feature>
<evidence type="ECO:0000259" key="2">
    <source>
        <dbReference type="Pfam" id="PF04542"/>
    </source>
</evidence>
<evidence type="ECO:0000259" key="3">
    <source>
        <dbReference type="Pfam" id="PF08281"/>
    </source>
</evidence>
<dbReference type="RefSeq" id="WP_267770746.1">
    <property type="nucleotide sequence ID" value="NZ_JAPNKE010000002.1"/>
</dbReference>
<feature type="domain" description="RNA polymerase sigma factor 70 region 4 type 2" evidence="3">
    <location>
        <begin position="116"/>
        <end position="167"/>
    </location>
</feature>
<dbReference type="PANTHER" id="PTHR30173">
    <property type="entry name" value="SIGMA 19 FACTOR"/>
    <property type="match status" value="1"/>
</dbReference>
<protein>
    <submittedName>
        <fullName evidence="4">Sigma-70 family RNA polymerase sigma factor</fullName>
    </submittedName>
</protein>
<dbReference type="Gene3D" id="3.10.450.50">
    <property type="match status" value="1"/>
</dbReference>
<dbReference type="GO" id="GO:0006352">
    <property type="term" value="P:DNA-templated transcription initiation"/>
    <property type="evidence" value="ECO:0007669"/>
    <property type="project" value="InterPro"/>
</dbReference>
<dbReference type="InterPro" id="IPR014284">
    <property type="entry name" value="RNA_pol_sigma-70_dom"/>
</dbReference>
<gene>
    <name evidence="4" type="ORF">OV079_21565</name>
</gene>
<evidence type="ECO:0000256" key="1">
    <source>
        <dbReference type="ARBA" id="ARBA00011344"/>
    </source>
</evidence>
<dbReference type="Pfam" id="PF08281">
    <property type="entry name" value="Sigma70_r4_2"/>
    <property type="match status" value="1"/>
</dbReference>
<dbReference type="SUPFAM" id="SSF88946">
    <property type="entry name" value="Sigma2 domain of RNA polymerase sigma factors"/>
    <property type="match status" value="1"/>
</dbReference>
<organism evidence="4 5">
    <name type="scientific">Nannocystis pusilla</name>
    <dbReference type="NCBI Taxonomy" id="889268"/>
    <lineage>
        <taxon>Bacteria</taxon>
        <taxon>Pseudomonadati</taxon>
        <taxon>Myxococcota</taxon>
        <taxon>Polyangia</taxon>
        <taxon>Nannocystales</taxon>
        <taxon>Nannocystaceae</taxon>
        <taxon>Nannocystis</taxon>
    </lineage>
</organism>
<comment type="caution">
    <text evidence="4">The sequence shown here is derived from an EMBL/GenBank/DDBJ whole genome shotgun (WGS) entry which is preliminary data.</text>
</comment>
<dbReference type="GO" id="GO:0003677">
    <property type="term" value="F:DNA binding"/>
    <property type="evidence" value="ECO:0007669"/>
    <property type="project" value="InterPro"/>
</dbReference>
<evidence type="ECO:0000313" key="4">
    <source>
        <dbReference type="EMBL" id="MCY1008097.1"/>
    </source>
</evidence>
<dbReference type="AlphaFoldDB" id="A0A9X3IX57"/>
<reference evidence="4" key="1">
    <citation type="submission" date="2022-11" db="EMBL/GenBank/DDBJ databases">
        <title>Minimal conservation of predation-associated metabolite biosynthetic gene clusters underscores biosynthetic potential of Myxococcota including descriptions for ten novel species: Archangium lansinium sp. nov., Myxococcus landrumus sp. nov., Nannocystis bai.</title>
        <authorList>
            <person name="Ahearne A."/>
            <person name="Stevens C."/>
            <person name="Phillips K."/>
        </authorList>
    </citation>
    <scope>NUCLEOTIDE SEQUENCE</scope>
    <source>
        <strain evidence="4">Na p29</strain>
    </source>
</reference>
<dbReference type="InterPro" id="IPR052704">
    <property type="entry name" value="ECF_Sigma-70_Domain"/>
</dbReference>
<dbReference type="InterPro" id="IPR007627">
    <property type="entry name" value="RNA_pol_sigma70_r2"/>
</dbReference>
<dbReference type="InterPro" id="IPR013249">
    <property type="entry name" value="RNA_pol_sigma70_r4_t2"/>
</dbReference>
<dbReference type="SUPFAM" id="SSF88659">
    <property type="entry name" value="Sigma3 and sigma4 domains of RNA polymerase sigma factors"/>
    <property type="match status" value="1"/>
</dbReference>
<dbReference type="Gene3D" id="1.10.10.10">
    <property type="entry name" value="Winged helix-like DNA-binding domain superfamily/Winged helix DNA-binding domain"/>
    <property type="match status" value="1"/>
</dbReference>
<dbReference type="Proteomes" id="UP001150924">
    <property type="component" value="Unassembled WGS sequence"/>
</dbReference>
<dbReference type="GO" id="GO:0016987">
    <property type="term" value="F:sigma factor activity"/>
    <property type="evidence" value="ECO:0007669"/>
    <property type="project" value="InterPro"/>
</dbReference>
<proteinExistence type="predicted"/>
<accession>A0A9X3IX57</accession>
<dbReference type="PANTHER" id="PTHR30173:SF36">
    <property type="entry name" value="ECF RNA POLYMERASE SIGMA FACTOR SIGJ"/>
    <property type="match status" value="1"/>
</dbReference>
<dbReference type="InterPro" id="IPR013324">
    <property type="entry name" value="RNA_pol_sigma_r3/r4-like"/>
</dbReference>
<keyword evidence="5" id="KW-1185">Reference proteome</keyword>
<dbReference type="InterPro" id="IPR036388">
    <property type="entry name" value="WH-like_DNA-bd_sf"/>
</dbReference>
<dbReference type="NCBIfam" id="TIGR02937">
    <property type="entry name" value="sigma70-ECF"/>
    <property type="match status" value="1"/>
</dbReference>
<dbReference type="InterPro" id="IPR013325">
    <property type="entry name" value="RNA_pol_sigma_r2"/>
</dbReference>
<dbReference type="InterPro" id="IPR032710">
    <property type="entry name" value="NTF2-like_dom_sf"/>
</dbReference>
<evidence type="ECO:0000313" key="5">
    <source>
        <dbReference type="Proteomes" id="UP001150924"/>
    </source>
</evidence>
<comment type="subunit">
    <text evidence="1">Interacts transiently with the RNA polymerase catalytic core formed by RpoA, RpoB, RpoC and RpoZ (2 alpha, 1 beta, 1 beta' and 1 omega subunit) to form the RNA polymerase holoenzyme that can initiate transcription.</text>
</comment>
<dbReference type="EMBL" id="JAPNKE010000002">
    <property type="protein sequence ID" value="MCY1008097.1"/>
    <property type="molecule type" value="Genomic_DNA"/>
</dbReference>
<sequence length="305" mass="32724">MASGAPDATSDLDEVASAFVRLRPRLFGIAYRMLGDASEAEDLVQEVWLRWQNTDRAVVIHPAAFLATTITRLAINVAQSARSRREAYVGPWLPEAVDTSADPEVGAERGEALGLAVLLLLERLSPTQRAAYVLRDAFDYSYESIAEILQLEEANVRQLVSRARKHLGEGRRAPVSADQHRRLLSAFLVASQAGDFAALEGLFAADVVSVTDGGGVLGAARVPVLGRARVARFLANSARKFWPGTTVAWVEANGRAALLVSRADAALALLTIDASDAGIEQLLWIMSPSKLAAFARSLAGARRPA</sequence>
<dbReference type="Gene3D" id="1.10.1740.10">
    <property type="match status" value="1"/>
</dbReference>
<dbReference type="Pfam" id="PF04542">
    <property type="entry name" value="Sigma70_r2"/>
    <property type="match status" value="1"/>
</dbReference>
<dbReference type="SUPFAM" id="SSF54427">
    <property type="entry name" value="NTF2-like"/>
    <property type="match status" value="1"/>
</dbReference>
<name>A0A9X3IX57_9BACT</name>